<dbReference type="AlphaFoldDB" id="A0A7I8VLU6"/>
<dbReference type="OrthoDB" id="9992480at2759"/>
<organism evidence="1 2">
    <name type="scientific">Dimorphilus gyrociliatus</name>
    <dbReference type="NCBI Taxonomy" id="2664684"/>
    <lineage>
        <taxon>Eukaryota</taxon>
        <taxon>Metazoa</taxon>
        <taxon>Spiralia</taxon>
        <taxon>Lophotrochozoa</taxon>
        <taxon>Annelida</taxon>
        <taxon>Polychaeta</taxon>
        <taxon>Polychaeta incertae sedis</taxon>
        <taxon>Dinophilidae</taxon>
        <taxon>Dimorphilus</taxon>
    </lineage>
</organism>
<gene>
    <name evidence="1" type="ORF">DGYR_LOCUS5048</name>
</gene>
<evidence type="ECO:0000313" key="1">
    <source>
        <dbReference type="EMBL" id="CAD5116411.1"/>
    </source>
</evidence>
<evidence type="ECO:0000313" key="2">
    <source>
        <dbReference type="Proteomes" id="UP000549394"/>
    </source>
</evidence>
<comment type="caution">
    <text evidence="1">The sequence shown here is derived from an EMBL/GenBank/DDBJ whole genome shotgun (WGS) entry which is preliminary data.</text>
</comment>
<accession>A0A7I8VLU6</accession>
<sequence length="414" mass="47754">MAYNGAPPPSYEDVMGQCSQTISTDLNIVDFLPGLVSDDDEQYDCETFSGLVRKANNWLQRNRMFTVINCETIDVKNSGADACRKTVLKKKTDSEGSTLHMRMLRCLRVFVRMKTHADPMQPDRIGYFNFPPNSQGSCTDTFENFSVTIGRLNDRLRRTPIDGRILNVETLRVKCRDGCITDYKMERSAWTDYTTEKLRFVMFIRLFYLYGNSRAETIAVRDFLPNQINSSVILSKSQFDSFHALMTRVRLWLSCQKLARVLNVQSINIKVKSSDETVISERMCYTNISTSTTFVRIIRIYHILAEEQAHYKPVMINYRTFVPAEREEIQELMEREVQPWVKYNKNARVLSSETILYRAKTTGVDPNDTITQNKGKTTLYVHCLRVYFDGPVYQPPTNLPLPSQTAPEECCSLL</sequence>
<dbReference type="EMBL" id="CAJFCJ010000006">
    <property type="protein sequence ID" value="CAD5116411.1"/>
    <property type="molecule type" value="Genomic_DNA"/>
</dbReference>
<reference evidence="1 2" key="1">
    <citation type="submission" date="2020-08" db="EMBL/GenBank/DDBJ databases">
        <authorList>
            <person name="Hejnol A."/>
        </authorList>
    </citation>
    <scope>NUCLEOTIDE SEQUENCE [LARGE SCALE GENOMIC DNA]</scope>
</reference>
<protein>
    <submittedName>
        <fullName evidence="1">DgyrCDS5302</fullName>
    </submittedName>
</protein>
<keyword evidence="2" id="KW-1185">Reference proteome</keyword>
<name>A0A7I8VLU6_9ANNE</name>
<dbReference type="Proteomes" id="UP000549394">
    <property type="component" value="Unassembled WGS sequence"/>
</dbReference>
<proteinExistence type="predicted"/>